<feature type="transmembrane region" description="Helical" evidence="6">
    <location>
        <begin position="175"/>
        <end position="194"/>
    </location>
</feature>
<keyword evidence="5 6" id="KW-0472">Membrane</keyword>
<accession>V4H8L4</accession>
<sequence>MTAADGRERPGRLAGGYAGRLLGLVATCSLLVVGGQALFAPLLPAIIEGLAITPSEAGVGVTAMAALSAACRYPGGRAADRLSRKTVVAAALCALVSGFALLSTATAYATFLVGMAVVGVGAGLYVPAAFALLSDLYADRRGQAIGVNNAAVNLGGILASGLAVAVLAAAPWRAAFVPVVVGFLVVLPLFHRWNDEQYVVSRVRLAPVSTVRRLVRRSRIRRTVLSAGLVMFVQRGSLAFLPLFLQTERGFSPPLAAAAYAGFYLVGVVTTPATGWVGDRIGHATVTLGATAVGCGGLLAVVLGEGATTAVVGVLAFAFGMASYWPGMNAYVLALFPDDSAGGDFGALGTVYLGVGSLGPTYVGFAAERWSYLVAFAGLVPCLLAATALNAWLSARG</sequence>
<evidence type="ECO:0000313" key="8">
    <source>
        <dbReference type="EMBL" id="ESP87060.1"/>
    </source>
</evidence>
<evidence type="ECO:0000256" key="4">
    <source>
        <dbReference type="ARBA" id="ARBA00022989"/>
    </source>
</evidence>
<protein>
    <submittedName>
        <fullName evidence="8">Major facilitator superfamily protein</fullName>
    </submittedName>
</protein>
<comment type="caution">
    <text evidence="8">The sequence shown here is derived from an EMBL/GenBank/DDBJ whole genome shotgun (WGS) entry which is preliminary data.</text>
</comment>
<dbReference type="Pfam" id="PF07690">
    <property type="entry name" value="MFS_1"/>
    <property type="match status" value="1"/>
</dbReference>
<keyword evidence="2" id="KW-1003">Cell membrane</keyword>
<keyword evidence="9" id="KW-1185">Reference proteome</keyword>
<dbReference type="InterPro" id="IPR011701">
    <property type="entry name" value="MFS"/>
</dbReference>
<gene>
    <name evidence="8" type="ORF">K933_16122</name>
</gene>
<dbReference type="PANTHER" id="PTHR43124">
    <property type="entry name" value="PURINE EFFLUX PUMP PBUE"/>
    <property type="match status" value="1"/>
</dbReference>
<evidence type="ECO:0000256" key="6">
    <source>
        <dbReference type="SAM" id="Phobius"/>
    </source>
</evidence>
<dbReference type="InterPro" id="IPR050189">
    <property type="entry name" value="MFS_Efflux_Transporters"/>
</dbReference>
<dbReference type="GO" id="GO:0022857">
    <property type="term" value="F:transmembrane transporter activity"/>
    <property type="evidence" value="ECO:0007669"/>
    <property type="project" value="InterPro"/>
</dbReference>
<reference evidence="8 9" key="1">
    <citation type="journal article" date="2013" name="Genome Announc.">
        <title>Draft Genome Sequence of 'Candidatus Halobonum tyrrellensis' Strain G22, Isolated from the Hypersaline Waters of Lake Tyrrell, Australia.</title>
        <authorList>
            <person name="Ugalde J.A."/>
            <person name="Narasingarao P."/>
            <person name="Kuo S."/>
            <person name="Podell S."/>
            <person name="Allen E.E."/>
        </authorList>
    </citation>
    <scope>NUCLEOTIDE SEQUENCE [LARGE SCALE GENOMIC DNA]</scope>
    <source>
        <strain evidence="8 9">G22</strain>
    </source>
</reference>
<keyword evidence="3 6" id="KW-0812">Transmembrane</keyword>
<feature type="transmembrane region" description="Helical" evidence="6">
    <location>
        <begin position="371"/>
        <end position="393"/>
    </location>
</feature>
<dbReference type="RefSeq" id="WP_023395793.1">
    <property type="nucleotide sequence ID" value="NZ_ASGZ01000064.1"/>
</dbReference>
<evidence type="ECO:0000256" key="5">
    <source>
        <dbReference type="ARBA" id="ARBA00023136"/>
    </source>
</evidence>
<dbReference type="InterPro" id="IPR036259">
    <property type="entry name" value="MFS_trans_sf"/>
</dbReference>
<evidence type="ECO:0000259" key="7">
    <source>
        <dbReference type="PROSITE" id="PS50850"/>
    </source>
</evidence>
<feature type="transmembrane region" description="Helical" evidence="6">
    <location>
        <begin position="345"/>
        <end position="365"/>
    </location>
</feature>
<organism evidence="8 9">
    <name type="scientific">Candidatus Halobonum tyrrellensis G22</name>
    <dbReference type="NCBI Taxonomy" id="1324957"/>
    <lineage>
        <taxon>Archaea</taxon>
        <taxon>Methanobacteriati</taxon>
        <taxon>Methanobacteriota</taxon>
        <taxon>Stenosarchaea group</taxon>
        <taxon>Halobacteria</taxon>
        <taxon>Halobacteriales</taxon>
        <taxon>Haloferacaceae</taxon>
        <taxon>Candidatus Halobonum</taxon>
    </lineage>
</organism>
<dbReference type="AlphaFoldDB" id="V4H8L4"/>
<evidence type="ECO:0000256" key="1">
    <source>
        <dbReference type="ARBA" id="ARBA00004651"/>
    </source>
</evidence>
<dbReference type="PROSITE" id="PS50850">
    <property type="entry name" value="MFS"/>
    <property type="match status" value="1"/>
</dbReference>
<comment type="subcellular location">
    <subcellularLocation>
        <location evidence="1">Cell membrane</location>
        <topology evidence="1">Multi-pass membrane protein</topology>
    </subcellularLocation>
</comment>
<dbReference type="GO" id="GO:0005886">
    <property type="term" value="C:plasma membrane"/>
    <property type="evidence" value="ECO:0007669"/>
    <property type="project" value="UniProtKB-SubCell"/>
</dbReference>
<feature type="transmembrane region" description="Helical" evidence="6">
    <location>
        <begin position="223"/>
        <end position="245"/>
    </location>
</feature>
<dbReference type="OrthoDB" id="29061at2157"/>
<dbReference type="PANTHER" id="PTHR43124:SF3">
    <property type="entry name" value="CHLORAMPHENICOL EFFLUX PUMP RV0191"/>
    <property type="match status" value="1"/>
</dbReference>
<feature type="transmembrane region" description="Helical" evidence="6">
    <location>
        <begin position="150"/>
        <end position="169"/>
    </location>
</feature>
<feature type="transmembrane region" description="Helical" evidence="6">
    <location>
        <begin position="87"/>
        <end position="109"/>
    </location>
</feature>
<evidence type="ECO:0000313" key="9">
    <source>
        <dbReference type="Proteomes" id="UP000017840"/>
    </source>
</evidence>
<dbReference type="Gene3D" id="1.20.1250.20">
    <property type="entry name" value="MFS general substrate transporter like domains"/>
    <property type="match status" value="1"/>
</dbReference>
<feature type="domain" description="Major facilitator superfamily (MFS) profile" evidence="7">
    <location>
        <begin position="21"/>
        <end position="397"/>
    </location>
</feature>
<dbReference type="EMBL" id="ASGZ01000064">
    <property type="protein sequence ID" value="ESP87060.1"/>
    <property type="molecule type" value="Genomic_DNA"/>
</dbReference>
<dbReference type="SUPFAM" id="SSF103473">
    <property type="entry name" value="MFS general substrate transporter"/>
    <property type="match status" value="1"/>
</dbReference>
<feature type="transmembrane region" description="Helical" evidence="6">
    <location>
        <begin position="257"/>
        <end position="277"/>
    </location>
</feature>
<evidence type="ECO:0000256" key="3">
    <source>
        <dbReference type="ARBA" id="ARBA00022692"/>
    </source>
</evidence>
<keyword evidence="4 6" id="KW-1133">Transmembrane helix</keyword>
<dbReference type="eggNOG" id="arCOG00134">
    <property type="taxonomic scope" value="Archaea"/>
</dbReference>
<name>V4H8L4_9EURY</name>
<dbReference type="Proteomes" id="UP000017840">
    <property type="component" value="Unassembled WGS sequence"/>
</dbReference>
<evidence type="ECO:0000256" key="2">
    <source>
        <dbReference type="ARBA" id="ARBA00022475"/>
    </source>
</evidence>
<feature type="transmembrane region" description="Helical" evidence="6">
    <location>
        <begin position="310"/>
        <end position="333"/>
    </location>
</feature>
<proteinExistence type="predicted"/>
<feature type="transmembrane region" description="Helical" evidence="6">
    <location>
        <begin position="115"/>
        <end position="138"/>
    </location>
</feature>
<dbReference type="InterPro" id="IPR020846">
    <property type="entry name" value="MFS_dom"/>
</dbReference>
<feature type="transmembrane region" description="Helical" evidence="6">
    <location>
        <begin position="21"/>
        <end position="45"/>
    </location>
</feature>
<feature type="transmembrane region" description="Helical" evidence="6">
    <location>
        <begin position="284"/>
        <end position="304"/>
    </location>
</feature>